<evidence type="ECO:0000313" key="7">
    <source>
        <dbReference type="Proteomes" id="UP000275394"/>
    </source>
</evidence>
<feature type="transmembrane region" description="Helical" evidence="5">
    <location>
        <begin position="160"/>
        <end position="181"/>
    </location>
</feature>
<dbReference type="Pfam" id="PF03595">
    <property type="entry name" value="SLAC1"/>
    <property type="match status" value="1"/>
</dbReference>
<proteinExistence type="predicted"/>
<evidence type="ECO:0000256" key="1">
    <source>
        <dbReference type="ARBA" id="ARBA00004141"/>
    </source>
</evidence>
<accession>A0A3N2DGH6</accession>
<dbReference type="AlphaFoldDB" id="A0A3N2DGH6"/>
<evidence type="ECO:0000313" key="6">
    <source>
        <dbReference type="EMBL" id="ROR98895.1"/>
    </source>
</evidence>
<feature type="transmembrane region" description="Helical" evidence="5">
    <location>
        <begin position="99"/>
        <end position="119"/>
    </location>
</feature>
<dbReference type="OrthoDB" id="309023at2"/>
<keyword evidence="2 5" id="KW-0812">Transmembrane</keyword>
<feature type="transmembrane region" description="Helical" evidence="5">
    <location>
        <begin position="42"/>
        <end position="60"/>
    </location>
</feature>
<keyword evidence="3 5" id="KW-1133">Transmembrane helix</keyword>
<dbReference type="PANTHER" id="PTHR37955:SF1">
    <property type="entry name" value="DEP DOMAIN-CONTAINING PROTEIN"/>
    <property type="match status" value="1"/>
</dbReference>
<comment type="caution">
    <text evidence="6">The sequence shown here is derived from an EMBL/GenBank/DDBJ whole genome shotgun (WGS) entry which is preliminary data.</text>
</comment>
<evidence type="ECO:0000256" key="4">
    <source>
        <dbReference type="ARBA" id="ARBA00023136"/>
    </source>
</evidence>
<feature type="transmembrane region" description="Helical" evidence="5">
    <location>
        <begin position="217"/>
        <end position="242"/>
    </location>
</feature>
<dbReference type="GO" id="GO:0046583">
    <property type="term" value="F:monoatomic cation efflux transmembrane transporter activity"/>
    <property type="evidence" value="ECO:0007669"/>
    <property type="project" value="TreeGrafter"/>
</dbReference>
<keyword evidence="7" id="KW-1185">Reference proteome</keyword>
<dbReference type="InterPro" id="IPR004695">
    <property type="entry name" value="SLAC1/Mae1/Ssu1/TehA"/>
</dbReference>
<feature type="transmembrane region" description="Helical" evidence="5">
    <location>
        <begin position="286"/>
        <end position="304"/>
    </location>
</feature>
<sequence length="319" mass="34672">MYHLIKCKCANIPTPMAGLALGIASLGWSWENVAPGSGLRELMALSAAVMLLLLLIKFISQPLELWRELAHPVIGSVIPTFAMALMVVSSALLNSHPAIASGLWLFAVIIHLAFLGIFLVQRLPVFELHHLLPSWFVPPVGIAVASLTCPSDTFYPLASALLYFAMISYLLMMPLMIYRLIFADTIPDSAKPTIAVLAAPSSLCLAAYLSLIDDPSLLVATMLGGVAILMTCVIYIAFFHLLRLPFSPGYAAFTFPMVISATALFKEAKLISQYQLPPELLQALQQAAHIELTIATVVVAYVALRYCRHYTMSAKPSLA</sequence>
<dbReference type="GO" id="GO:0005886">
    <property type="term" value="C:plasma membrane"/>
    <property type="evidence" value="ECO:0007669"/>
    <property type="project" value="TreeGrafter"/>
</dbReference>
<protein>
    <submittedName>
        <fullName evidence="6">Tellurite resistance protein TehA-like permease</fullName>
    </submittedName>
</protein>
<dbReference type="Proteomes" id="UP000275394">
    <property type="component" value="Unassembled WGS sequence"/>
</dbReference>
<feature type="transmembrane region" description="Helical" evidence="5">
    <location>
        <begin position="193"/>
        <end position="211"/>
    </location>
</feature>
<dbReference type="InterPro" id="IPR052951">
    <property type="entry name" value="Tellurite_res_ion_channel"/>
</dbReference>
<name>A0A3N2DGH6_9GAMM</name>
<dbReference type="RefSeq" id="WP_123713464.1">
    <property type="nucleotide sequence ID" value="NZ_RKHR01000006.1"/>
</dbReference>
<dbReference type="EMBL" id="RKHR01000006">
    <property type="protein sequence ID" value="ROR98895.1"/>
    <property type="molecule type" value="Genomic_DNA"/>
</dbReference>
<keyword evidence="4 5" id="KW-0472">Membrane</keyword>
<evidence type="ECO:0000256" key="2">
    <source>
        <dbReference type="ARBA" id="ARBA00022692"/>
    </source>
</evidence>
<dbReference type="PANTHER" id="PTHR37955">
    <property type="entry name" value="TELLURITE RESISTANCE PROTEIN TEHA"/>
    <property type="match status" value="1"/>
</dbReference>
<organism evidence="6 7">
    <name type="scientific">Sinobacterium caligoides</name>
    <dbReference type="NCBI Taxonomy" id="933926"/>
    <lineage>
        <taxon>Bacteria</taxon>
        <taxon>Pseudomonadati</taxon>
        <taxon>Pseudomonadota</taxon>
        <taxon>Gammaproteobacteria</taxon>
        <taxon>Cellvibrionales</taxon>
        <taxon>Spongiibacteraceae</taxon>
        <taxon>Sinobacterium</taxon>
    </lineage>
</organism>
<evidence type="ECO:0000256" key="5">
    <source>
        <dbReference type="SAM" id="Phobius"/>
    </source>
</evidence>
<feature type="transmembrane region" description="Helical" evidence="5">
    <location>
        <begin position="72"/>
        <end position="93"/>
    </location>
</feature>
<evidence type="ECO:0000256" key="3">
    <source>
        <dbReference type="ARBA" id="ARBA00022989"/>
    </source>
</evidence>
<dbReference type="CDD" id="cd09325">
    <property type="entry name" value="TDT_C4-dicarb_trans"/>
    <property type="match status" value="1"/>
</dbReference>
<dbReference type="Gene3D" id="1.50.10.150">
    <property type="entry name" value="Voltage-dependent anion channel"/>
    <property type="match status" value="1"/>
</dbReference>
<feature type="transmembrane region" description="Helical" evidence="5">
    <location>
        <begin position="249"/>
        <end position="266"/>
    </location>
</feature>
<comment type="subcellular location">
    <subcellularLocation>
        <location evidence="1">Membrane</location>
        <topology evidence="1">Multi-pass membrane protein</topology>
    </subcellularLocation>
</comment>
<gene>
    <name evidence="6" type="ORF">EDC56_3133</name>
</gene>
<dbReference type="InterPro" id="IPR038665">
    <property type="entry name" value="Voltage-dep_anion_channel_sf"/>
</dbReference>
<reference evidence="6 7" key="1">
    <citation type="submission" date="2018-11" db="EMBL/GenBank/DDBJ databases">
        <title>Genomic Encyclopedia of Type Strains, Phase IV (KMG-IV): sequencing the most valuable type-strain genomes for metagenomic binning, comparative biology and taxonomic classification.</title>
        <authorList>
            <person name="Goeker M."/>
        </authorList>
    </citation>
    <scope>NUCLEOTIDE SEQUENCE [LARGE SCALE GENOMIC DNA]</scope>
    <source>
        <strain evidence="6 7">DSM 100316</strain>
    </source>
</reference>